<keyword evidence="9 10" id="KW-0998">Cell outer membrane</keyword>
<organism evidence="15 16">
    <name type="scientific">Neolewinella lacunae</name>
    <dbReference type="NCBI Taxonomy" id="1517758"/>
    <lineage>
        <taxon>Bacteria</taxon>
        <taxon>Pseudomonadati</taxon>
        <taxon>Bacteroidota</taxon>
        <taxon>Saprospiria</taxon>
        <taxon>Saprospirales</taxon>
        <taxon>Lewinellaceae</taxon>
        <taxon>Neolewinella</taxon>
    </lineage>
</organism>
<feature type="signal peptide" evidence="12">
    <location>
        <begin position="1"/>
        <end position="18"/>
    </location>
</feature>
<accession>A0A923PPY8</accession>
<feature type="domain" description="TonB-dependent receptor plug" evidence="14">
    <location>
        <begin position="43"/>
        <end position="149"/>
    </location>
</feature>
<evidence type="ECO:0000256" key="9">
    <source>
        <dbReference type="ARBA" id="ARBA00023237"/>
    </source>
</evidence>
<dbReference type="Pfam" id="PF00593">
    <property type="entry name" value="TonB_dep_Rec_b-barrel"/>
    <property type="match status" value="1"/>
</dbReference>
<reference evidence="15" key="1">
    <citation type="submission" date="2020-08" db="EMBL/GenBank/DDBJ databases">
        <title>Lewinella bacteria from marine environments.</title>
        <authorList>
            <person name="Zhong Y."/>
        </authorList>
    </citation>
    <scope>NUCLEOTIDE SEQUENCE</scope>
    <source>
        <strain evidence="15">KCTC 42187</strain>
    </source>
</reference>
<evidence type="ECO:0000256" key="6">
    <source>
        <dbReference type="ARBA" id="ARBA00023065"/>
    </source>
</evidence>
<dbReference type="CDD" id="cd01347">
    <property type="entry name" value="ligand_gated_channel"/>
    <property type="match status" value="1"/>
</dbReference>
<dbReference type="PANTHER" id="PTHR30069:SF53">
    <property type="entry name" value="COLICIN I RECEPTOR-RELATED"/>
    <property type="match status" value="1"/>
</dbReference>
<dbReference type="InterPro" id="IPR036942">
    <property type="entry name" value="Beta-barrel_TonB_sf"/>
</dbReference>
<evidence type="ECO:0000256" key="10">
    <source>
        <dbReference type="PROSITE-ProRule" id="PRU01360"/>
    </source>
</evidence>
<keyword evidence="15" id="KW-0675">Receptor</keyword>
<evidence type="ECO:0000256" key="4">
    <source>
        <dbReference type="ARBA" id="ARBA00022692"/>
    </source>
</evidence>
<comment type="caution">
    <text evidence="15">The sequence shown here is derived from an EMBL/GenBank/DDBJ whole genome shotgun (WGS) entry which is preliminary data.</text>
</comment>
<evidence type="ECO:0000256" key="2">
    <source>
        <dbReference type="ARBA" id="ARBA00022448"/>
    </source>
</evidence>
<comment type="subcellular location">
    <subcellularLocation>
        <location evidence="1 10">Cell outer membrane</location>
        <topology evidence="1 10">Multi-pass membrane protein</topology>
    </subcellularLocation>
</comment>
<evidence type="ECO:0000256" key="7">
    <source>
        <dbReference type="ARBA" id="ARBA00023077"/>
    </source>
</evidence>
<evidence type="ECO:0000256" key="12">
    <source>
        <dbReference type="SAM" id="SignalP"/>
    </source>
</evidence>
<dbReference type="PANTHER" id="PTHR30069">
    <property type="entry name" value="TONB-DEPENDENT OUTER MEMBRANE RECEPTOR"/>
    <property type="match status" value="1"/>
</dbReference>
<dbReference type="GO" id="GO:0009279">
    <property type="term" value="C:cell outer membrane"/>
    <property type="evidence" value="ECO:0007669"/>
    <property type="project" value="UniProtKB-SubCell"/>
</dbReference>
<dbReference type="RefSeq" id="WP_187468735.1">
    <property type="nucleotide sequence ID" value="NZ_JACSIT010000154.1"/>
</dbReference>
<comment type="similarity">
    <text evidence="10 11">Belongs to the TonB-dependent receptor family.</text>
</comment>
<keyword evidence="6" id="KW-0406">Ion transport</keyword>
<sequence>MRFFLLSFIFALALPLWAQDLPPWEATTEEVVVTGSRVPRPAAESPHRVTVIDSASIARSNDLAQLLNEAAGIVINGAYSNPGKDKSIFLRNGANQFTLILLDGQPLIDPSSLGGAVDLRLLSLENIERIEILRGARSLLYGSDAVAGVINLISRQNTAPDPLTLHLRAAAQSFGTYEGSLAASGATNKLDYRLGYEHFTTQGFSEALAPAGSTTEFDRDGATRRTLNAQLNYHPTPQLSIRPALRLASFTGDYDGGSFQDADNTYTNDLLLPSLAFDYRYRNNTLGGRYNLAATDRVFNDATFGPSAFRGTAHQGEVFHLWAPVDRVALTLGGQLRREVLRTENAAGTGATTVSPYLLLDLQLANRLNLETGLRYNHHSSFGGQGNWSGAFAFSGGPRWTYRLSAASAFQSPTLDQLFGPFLSNPNLDPQVSTSLEGSAQFATPDGRYRVGLTVFRRNIKDLILFTATGYTNQDRMRDWGMELDGQIRVTSHLSATANVSYLQGALISDDPAIPTVDEFFRRPQFTGAGQVVFTAKSPFLARLGMTYTAPRPDIWFDADFNSFLSTLDPFVLVNAYAEYQFLPARNLTLFAEVRNLTDAEFVEVTGFGTQGINFRGGVALRW</sequence>
<name>A0A923PPY8_9BACT</name>
<keyword evidence="8 10" id="KW-0472">Membrane</keyword>
<dbReference type="Gene3D" id="2.40.170.20">
    <property type="entry name" value="TonB-dependent receptor, beta-barrel domain"/>
    <property type="match status" value="1"/>
</dbReference>
<evidence type="ECO:0000256" key="5">
    <source>
        <dbReference type="ARBA" id="ARBA00022729"/>
    </source>
</evidence>
<evidence type="ECO:0000256" key="1">
    <source>
        <dbReference type="ARBA" id="ARBA00004571"/>
    </source>
</evidence>
<evidence type="ECO:0000259" key="13">
    <source>
        <dbReference type="Pfam" id="PF00593"/>
    </source>
</evidence>
<evidence type="ECO:0000313" key="15">
    <source>
        <dbReference type="EMBL" id="MBC6996726.1"/>
    </source>
</evidence>
<dbReference type="InterPro" id="IPR039426">
    <property type="entry name" value="TonB-dep_rcpt-like"/>
</dbReference>
<dbReference type="InterPro" id="IPR037066">
    <property type="entry name" value="Plug_dom_sf"/>
</dbReference>
<dbReference type="SUPFAM" id="SSF56935">
    <property type="entry name" value="Porins"/>
    <property type="match status" value="1"/>
</dbReference>
<dbReference type="AlphaFoldDB" id="A0A923PPY8"/>
<keyword evidence="5 12" id="KW-0732">Signal</keyword>
<dbReference type="Proteomes" id="UP000650081">
    <property type="component" value="Unassembled WGS sequence"/>
</dbReference>
<keyword evidence="2 10" id="KW-0813">Transport</keyword>
<evidence type="ECO:0000256" key="11">
    <source>
        <dbReference type="RuleBase" id="RU003357"/>
    </source>
</evidence>
<dbReference type="GO" id="GO:0015344">
    <property type="term" value="F:siderophore uptake transmembrane transporter activity"/>
    <property type="evidence" value="ECO:0007669"/>
    <property type="project" value="TreeGrafter"/>
</dbReference>
<dbReference type="PROSITE" id="PS52016">
    <property type="entry name" value="TONB_DEPENDENT_REC_3"/>
    <property type="match status" value="1"/>
</dbReference>
<dbReference type="EMBL" id="JACSIT010000154">
    <property type="protein sequence ID" value="MBC6996726.1"/>
    <property type="molecule type" value="Genomic_DNA"/>
</dbReference>
<feature type="domain" description="TonB-dependent receptor-like beta-barrel" evidence="13">
    <location>
        <begin position="182"/>
        <end position="597"/>
    </location>
</feature>
<evidence type="ECO:0000256" key="3">
    <source>
        <dbReference type="ARBA" id="ARBA00022452"/>
    </source>
</evidence>
<proteinExistence type="inferred from homology"/>
<dbReference type="Pfam" id="PF07715">
    <property type="entry name" value="Plug"/>
    <property type="match status" value="1"/>
</dbReference>
<dbReference type="InterPro" id="IPR000531">
    <property type="entry name" value="Beta-barrel_TonB"/>
</dbReference>
<keyword evidence="16" id="KW-1185">Reference proteome</keyword>
<keyword evidence="7 11" id="KW-0798">TonB box</keyword>
<gene>
    <name evidence="15" type="ORF">H9S92_21315</name>
</gene>
<protein>
    <submittedName>
        <fullName evidence="15">TonB-dependent receptor</fullName>
    </submittedName>
</protein>
<evidence type="ECO:0000313" key="16">
    <source>
        <dbReference type="Proteomes" id="UP000650081"/>
    </source>
</evidence>
<keyword evidence="3 10" id="KW-1134">Transmembrane beta strand</keyword>
<dbReference type="Gene3D" id="2.170.130.10">
    <property type="entry name" value="TonB-dependent receptor, plug domain"/>
    <property type="match status" value="1"/>
</dbReference>
<dbReference type="GO" id="GO:0044718">
    <property type="term" value="P:siderophore transmembrane transport"/>
    <property type="evidence" value="ECO:0007669"/>
    <property type="project" value="TreeGrafter"/>
</dbReference>
<dbReference type="InterPro" id="IPR012910">
    <property type="entry name" value="Plug_dom"/>
</dbReference>
<evidence type="ECO:0000256" key="8">
    <source>
        <dbReference type="ARBA" id="ARBA00023136"/>
    </source>
</evidence>
<evidence type="ECO:0000259" key="14">
    <source>
        <dbReference type="Pfam" id="PF07715"/>
    </source>
</evidence>
<feature type="chain" id="PRO_5036996348" evidence="12">
    <location>
        <begin position="19"/>
        <end position="623"/>
    </location>
</feature>
<keyword evidence="4 10" id="KW-0812">Transmembrane</keyword>